<evidence type="ECO:0000256" key="6">
    <source>
        <dbReference type="SAM" id="Coils"/>
    </source>
</evidence>
<evidence type="ECO:0000256" key="1">
    <source>
        <dbReference type="ARBA" id="ARBA00004123"/>
    </source>
</evidence>
<dbReference type="GO" id="GO:0045944">
    <property type="term" value="P:positive regulation of transcription by RNA polymerase II"/>
    <property type="evidence" value="ECO:0007669"/>
    <property type="project" value="InterPro"/>
</dbReference>
<dbReference type="SUPFAM" id="SSF55455">
    <property type="entry name" value="SRF-like"/>
    <property type="match status" value="1"/>
</dbReference>
<dbReference type="FunCoup" id="A0A6I9RII9">
    <property type="interactions" value="36"/>
</dbReference>
<keyword evidence="4" id="KW-0804">Transcription</keyword>
<dbReference type="GO" id="GO:0005634">
    <property type="term" value="C:nucleus"/>
    <property type="evidence" value="ECO:0007669"/>
    <property type="project" value="UniProtKB-SubCell"/>
</dbReference>
<dbReference type="InParanoid" id="A0A6I9RII9"/>
<accession>A0A6I9RII9</accession>
<dbReference type="FunFam" id="3.40.1810.10:FF:000003">
    <property type="entry name" value="MADS-box transcription factor MADS-MC"/>
    <property type="match status" value="1"/>
</dbReference>
<dbReference type="PRINTS" id="PR00404">
    <property type="entry name" value="MADSDOMAIN"/>
</dbReference>
<dbReference type="AlphaFoldDB" id="A0A6I9RII9"/>
<dbReference type="InterPro" id="IPR002487">
    <property type="entry name" value="TF_Kbox"/>
</dbReference>
<keyword evidence="8" id="KW-1185">Reference proteome</keyword>
<dbReference type="InterPro" id="IPR033896">
    <property type="entry name" value="MEF2-like_N"/>
</dbReference>
<feature type="domain" description="MADS-box" evidence="7">
    <location>
        <begin position="1"/>
        <end position="61"/>
    </location>
</feature>
<dbReference type="Pfam" id="PF00319">
    <property type="entry name" value="SRF-TF"/>
    <property type="match status" value="1"/>
</dbReference>
<dbReference type="Pfam" id="PF01486">
    <property type="entry name" value="K-box"/>
    <property type="match status" value="1"/>
</dbReference>
<proteinExistence type="predicted"/>
<dbReference type="RefSeq" id="XP_010926838.1">
    <property type="nucleotide sequence ID" value="XM_010928536.3"/>
</dbReference>
<dbReference type="GeneID" id="105049002"/>
<gene>
    <name evidence="9" type="primary">LOC105049002</name>
</gene>
<dbReference type="PANTHER" id="PTHR48019">
    <property type="entry name" value="SERUM RESPONSE FACTOR HOMOLOG"/>
    <property type="match status" value="1"/>
</dbReference>
<organism evidence="8 9">
    <name type="scientific">Elaeis guineensis var. tenera</name>
    <name type="common">Oil palm</name>
    <dbReference type="NCBI Taxonomy" id="51953"/>
    <lineage>
        <taxon>Eukaryota</taxon>
        <taxon>Viridiplantae</taxon>
        <taxon>Streptophyta</taxon>
        <taxon>Embryophyta</taxon>
        <taxon>Tracheophyta</taxon>
        <taxon>Spermatophyta</taxon>
        <taxon>Magnoliopsida</taxon>
        <taxon>Liliopsida</taxon>
        <taxon>Arecaceae</taxon>
        <taxon>Arecoideae</taxon>
        <taxon>Cocoseae</taxon>
        <taxon>Elaeidinae</taxon>
        <taxon>Elaeis</taxon>
    </lineage>
</organism>
<comment type="subcellular location">
    <subcellularLocation>
        <location evidence="1">Nucleus</location>
    </subcellularLocation>
</comment>
<dbReference type="PROSITE" id="PS50066">
    <property type="entry name" value="MADS_BOX_2"/>
    <property type="match status" value="1"/>
</dbReference>
<dbReference type="Proteomes" id="UP000504607">
    <property type="component" value="Chromosome 7"/>
</dbReference>
<dbReference type="GO" id="GO:0003700">
    <property type="term" value="F:DNA-binding transcription factor activity"/>
    <property type="evidence" value="ECO:0007669"/>
    <property type="project" value="InterPro"/>
</dbReference>
<feature type="coiled-coil region" evidence="6">
    <location>
        <begin position="116"/>
        <end position="183"/>
    </location>
</feature>
<evidence type="ECO:0000313" key="8">
    <source>
        <dbReference type="Proteomes" id="UP000504607"/>
    </source>
</evidence>
<keyword evidence="5" id="KW-0539">Nucleus</keyword>
<reference evidence="9" key="1">
    <citation type="submission" date="2025-08" db="UniProtKB">
        <authorList>
            <consortium name="RefSeq"/>
        </authorList>
    </citation>
    <scope>IDENTIFICATION</scope>
</reference>
<sequence>MRRGKVQIRRIEDKASRQVTFSKRRGGLFKKARELAVLCDAEVGLIVFSPSGKPYEFCSSSSMEDTITRYEQISDAGQDVSKNIDKEQNHGKDFACPTINSKLMKQSPWSLETDIAELDVNELEQLEKELSDASKQIQSRKTKLMMDTINKFQDEKRLMMDTINKLQDERKTMLEEKRFLESVVVMEQNGAAVEHHKDVSNNSEGALSHGVHEDPEVQLAKCHAPRCLSLFS</sequence>
<dbReference type="CDD" id="cd00265">
    <property type="entry name" value="MADS_MEF2_like"/>
    <property type="match status" value="1"/>
</dbReference>
<evidence type="ECO:0000256" key="3">
    <source>
        <dbReference type="ARBA" id="ARBA00023125"/>
    </source>
</evidence>
<protein>
    <submittedName>
        <fullName evidence="9">MADS-box transcription factor 51 isoform X1</fullName>
    </submittedName>
</protein>
<dbReference type="Gene3D" id="3.40.1810.10">
    <property type="entry name" value="Transcription factor, MADS-box"/>
    <property type="match status" value="1"/>
</dbReference>
<dbReference type="SMART" id="SM00432">
    <property type="entry name" value="MADS"/>
    <property type="match status" value="1"/>
</dbReference>
<dbReference type="KEGG" id="egu:105049002"/>
<keyword evidence="6" id="KW-0175">Coiled coil</keyword>
<evidence type="ECO:0000256" key="2">
    <source>
        <dbReference type="ARBA" id="ARBA00023015"/>
    </source>
</evidence>
<keyword evidence="2" id="KW-0805">Transcription regulation</keyword>
<evidence type="ECO:0000259" key="7">
    <source>
        <dbReference type="PROSITE" id="PS50066"/>
    </source>
</evidence>
<keyword evidence="3" id="KW-0238">DNA-binding</keyword>
<evidence type="ECO:0000256" key="5">
    <source>
        <dbReference type="ARBA" id="ARBA00023242"/>
    </source>
</evidence>
<name>A0A6I9RII9_ELAGV</name>
<dbReference type="GO" id="GO:0046983">
    <property type="term" value="F:protein dimerization activity"/>
    <property type="evidence" value="ECO:0007669"/>
    <property type="project" value="InterPro"/>
</dbReference>
<evidence type="ECO:0000313" key="9">
    <source>
        <dbReference type="RefSeq" id="XP_010926838.1"/>
    </source>
</evidence>
<dbReference type="GO" id="GO:0000977">
    <property type="term" value="F:RNA polymerase II transcription regulatory region sequence-specific DNA binding"/>
    <property type="evidence" value="ECO:0007669"/>
    <property type="project" value="InterPro"/>
</dbReference>
<dbReference type="InterPro" id="IPR002100">
    <property type="entry name" value="TF_MADSbox"/>
</dbReference>
<dbReference type="InterPro" id="IPR050142">
    <property type="entry name" value="MADS-box/MEF2_TF"/>
</dbReference>
<dbReference type="InterPro" id="IPR036879">
    <property type="entry name" value="TF_MADSbox_sf"/>
</dbReference>
<dbReference type="OrthoDB" id="784049at2759"/>
<evidence type="ECO:0000256" key="4">
    <source>
        <dbReference type="ARBA" id="ARBA00023163"/>
    </source>
</evidence>